<dbReference type="EMBL" id="JAHLQF010000002">
    <property type="protein sequence ID" value="MBU5484606.1"/>
    <property type="molecule type" value="Genomic_DNA"/>
</dbReference>
<dbReference type="PANTHER" id="PTHR31750:SF4">
    <property type="entry name" value="LP06106P"/>
    <property type="match status" value="1"/>
</dbReference>
<evidence type="ECO:0000256" key="1">
    <source>
        <dbReference type="ARBA" id="ARBA00022946"/>
    </source>
</evidence>
<evidence type="ECO:0000313" key="4">
    <source>
        <dbReference type="Proteomes" id="UP000726170"/>
    </source>
</evidence>
<dbReference type="Pfam" id="PF13027">
    <property type="entry name" value="DUF3888"/>
    <property type="match status" value="1"/>
</dbReference>
<dbReference type="Proteomes" id="UP000726170">
    <property type="component" value="Unassembled WGS sequence"/>
</dbReference>
<keyword evidence="4" id="KW-1185">Reference proteome</keyword>
<dbReference type="RefSeq" id="WP_216439075.1">
    <property type="nucleotide sequence ID" value="NZ_JAHLQF010000002.1"/>
</dbReference>
<dbReference type="Pfam" id="PF12638">
    <property type="entry name" value="Staygreen"/>
    <property type="match status" value="1"/>
</dbReference>
<gene>
    <name evidence="3" type="ORF">KQI86_09710</name>
</gene>
<organism evidence="3 4">
    <name type="scientific">Clostridium mobile</name>
    <dbReference type="NCBI Taxonomy" id="2841512"/>
    <lineage>
        <taxon>Bacteria</taxon>
        <taxon>Bacillati</taxon>
        <taxon>Bacillota</taxon>
        <taxon>Clostridia</taxon>
        <taxon>Eubacteriales</taxon>
        <taxon>Clostridiaceae</taxon>
        <taxon>Clostridium</taxon>
    </lineage>
</organism>
<proteinExistence type="predicted"/>
<comment type="caution">
    <text evidence="3">The sequence shown here is derived from an EMBL/GenBank/DDBJ whole genome shotgun (WGS) entry which is preliminary data.</text>
</comment>
<name>A0ABS6EHB4_9CLOT</name>
<accession>A0ABS6EHB4</accession>
<dbReference type="PANTHER" id="PTHR31750">
    <property type="entry name" value="PROTEIN STAY-GREEN 1, CHLOROPLASTIC-RELATED"/>
    <property type="match status" value="1"/>
</dbReference>
<reference evidence="3 4" key="1">
    <citation type="submission" date="2021-06" db="EMBL/GenBank/DDBJ databases">
        <authorList>
            <person name="Sun Q."/>
            <person name="Li D."/>
        </authorList>
    </citation>
    <scope>NUCLEOTIDE SEQUENCE [LARGE SCALE GENOMIC DNA]</scope>
    <source>
        <strain evidence="3 4">MSJ-11</strain>
    </source>
</reference>
<sequence>MGRLKPEKLSVEFRKGVTPKEPIIPRRYTLTHCDSTAELFLTIGEEYARDKINPMRDEVFGEWVQVDGKCIYNVYLYLDGGEFTFTVISIRDGIFRRELPLALEAIRYGDSEFFKIHPELNNAPIMVYFQSSDPRYNKVENWGCFSQYDSRTVLIDEKKFRVSNKEEGTIVTLLNPYIENVIFRIYGRNERFCLAEVEIGGIEEVKTSDRCRPNYDVFVTLKVGNDPRPLPNLIIGFRIMPNRIVVQSVRQPR</sequence>
<protein>
    <submittedName>
        <fullName evidence="3">Staygreen family protein</fullName>
    </submittedName>
</protein>
<evidence type="ECO:0000259" key="2">
    <source>
        <dbReference type="Pfam" id="PF12638"/>
    </source>
</evidence>
<feature type="domain" description="Staygreen protein" evidence="2">
    <location>
        <begin position="4"/>
        <end position="148"/>
    </location>
</feature>
<keyword evidence="1" id="KW-0809">Transit peptide</keyword>
<evidence type="ECO:0000313" key="3">
    <source>
        <dbReference type="EMBL" id="MBU5484606.1"/>
    </source>
</evidence>
<dbReference type="InterPro" id="IPR024438">
    <property type="entry name" value="Staygreen"/>
</dbReference>
<dbReference type="InterPro" id="IPR024984">
    <property type="entry name" value="DUF3888"/>
</dbReference>